<evidence type="ECO:0000256" key="3">
    <source>
        <dbReference type="SAM" id="Phobius"/>
    </source>
</evidence>
<evidence type="ECO:0000256" key="2">
    <source>
        <dbReference type="SAM" id="MobiDB-lite"/>
    </source>
</evidence>
<feature type="coiled-coil region" evidence="1">
    <location>
        <begin position="460"/>
        <end position="535"/>
    </location>
</feature>
<feature type="compositionally biased region" description="Basic and acidic residues" evidence="2">
    <location>
        <begin position="1"/>
        <end position="14"/>
    </location>
</feature>
<dbReference type="EMBL" id="CP000386">
    <property type="protein sequence ID" value="ABG03971.1"/>
    <property type="molecule type" value="Genomic_DNA"/>
</dbReference>
<dbReference type="Proteomes" id="UP000006637">
    <property type="component" value="Chromosome"/>
</dbReference>
<feature type="transmembrane region" description="Helical" evidence="3">
    <location>
        <begin position="578"/>
        <end position="596"/>
    </location>
</feature>
<keyword evidence="5" id="KW-1185">Reference proteome</keyword>
<feature type="region of interest" description="Disordered" evidence="2">
    <location>
        <begin position="1"/>
        <end position="30"/>
    </location>
</feature>
<dbReference type="AlphaFoldDB" id="Q1AXA7"/>
<dbReference type="PANTHER" id="PTHR48174:SF5">
    <property type="entry name" value="VACUOLAR PROTEIN SORTING-ASSOCIATED PROTEIN 62"/>
    <property type="match status" value="1"/>
</dbReference>
<dbReference type="KEGG" id="rxy:Rxyl_1005"/>
<feature type="transmembrane region" description="Helical" evidence="3">
    <location>
        <begin position="651"/>
        <end position="668"/>
    </location>
</feature>
<keyword evidence="3" id="KW-0472">Membrane</keyword>
<gene>
    <name evidence="4" type="ordered locus">Rxyl_1005</name>
</gene>
<protein>
    <submittedName>
        <fullName evidence="4">Uncharacterized protein</fullName>
    </submittedName>
</protein>
<dbReference type="STRING" id="266117.Rxyl_1005"/>
<dbReference type="HOGENOM" id="CLU_456223_0_0_11"/>
<reference evidence="4 5" key="1">
    <citation type="submission" date="2006-06" db="EMBL/GenBank/DDBJ databases">
        <title>Complete sequence of Rubrobacter xylanophilus DSM 9941.</title>
        <authorList>
            <consortium name="US DOE Joint Genome Institute"/>
            <person name="Copeland A."/>
            <person name="Lucas S."/>
            <person name="Lapidus A."/>
            <person name="Barry K."/>
            <person name="Detter J.C."/>
            <person name="Glavina del Rio T."/>
            <person name="Hammon N."/>
            <person name="Israni S."/>
            <person name="Dalin E."/>
            <person name="Tice H."/>
            <person name="Pitluck S."/>
            <person name="Munk A.C."/>
            <person name="Brettin T."/>
            <person name="Bruce D."/>
            <person name="Han C."/>
            <person name="Tapia R."/>
            <person name="Gilna P."/>
            <person name="Schmutz J."/>
            <person name="Larimer F."/>
            <person name="Land M."/>
            <person name="Hauser L."/>
            <person name="Kyrpides N."/>
            <person name="Lykidis A."/>
            <person name="da Costa M.S."/>
            <person name="Rainey F.A."/>
            <person name="Empadinhas N."/>
            <person name="Jolivet E."/>
            <person name="Battista J.R."/>
            <person name="Richardson P."/>
        </authorList>
    </citation>
    <scope>NUCLEOTIDE SEQUENCE [LARGE SCALE GENOMIC DNA]</scope>
    <source>
        <strain evidence="5">DSM 9941 / NBRC 16129 / PRD-1</strain>
    </source>
</reference>
<evidence type="ECO:0000313" key="5">
    <source>
        <dbReference type="Proteomes" id="UP000006637"/>
    </source>
</evidence>
<keyword evidence="3" id="KW-1133">Transmembrane helix</keyword>
<dbReference type="eggNOG" id="ENOG502Z7UK">
    <property type="taxonomic scope" value="Bacteria"/>
</dbReference>
<keyword evidence="3" id="KW-0812">Transmembrane</keyword>
<keyword evidence="1" id="KW-0175">Coiled coil</keyword>
<feature type="transmembrane region" description="Helical" evidence="3">
    <location>
        <begin position="602"/>
        <end position="620"/>
    </location>
</feature>
<organism evidence="4 5">
    <name type="scientific">Rubrobacter xylanophilus (strain DSM 9941 / JCM 11954 / NBRC 16129 / PRD-1)</name>
    <dbReference type="NCBI Taxonomy" id="266117"/>
    <lineage>
        <taxon>Bacteria</taxon>
        <taxon>Bacillati</taxon>
        <taxon>Actinomycetota</taxon>
        <taxon>Rubrobacteria</taxon>
        <taxon>Rubrobacterales</taxon>
        <taxon>Rubrobacteraceae</taxon>
        <taxon>Rubrobacter</taxon>
    </lineage>
</organism>
<name>Q1AXA7_RUBXD</name>
<evidence type="ECO:0000256" key="1">
    <source>
        <dbReference type="SAM" id="Coils"/>
    </source>
</evidence>
<proteinExistence type="predicted"/>
<accession>Q1AXA7</accession>
<dbReference type="PANTHER" id="PTHR48174">
    <property type="entry name" value="DUF946 FAMILY PROTEIN"/>
    <property type="match status" value="1"/>
</dbReference>
<evidence type="ECO:0000313" key="4">
    <source>
        <dbReference type="EMBL" id="ABG03971.1"/>
    </source>
</evidence>
<sequence>MAHRHDAAGAEPRGRAHAVPASRGGSRLPVRGDGLLHAHGLLSQLPGDKGLLPARRAREGMNAAEREALLRRFEPVVRYTRGERFLPVDVEDYVRACSLWVQRPDEDPVCLVREGELSLQRLAEVRGPGPEAVHYLKFIDPLNVAQFAAYKVQQSRARRHGKDGEFRPGRGRLARVGYIPRFLDVIFSLTLLVRGRVSGDTAAAASIAYERMTGGRERHCYYGRVVEQDGWVVLQYWFFYPFNNWRSGFFGLNDHEADWEMVCVYLYRAADGDLRPEWVACASHDLSGDDLRRRWDDPELEKVGDHPVVYAAAGSHAKYFSPGDYLAELELPLLAPAVRALDGARGLWHRVFRQYRERNGDEDNDHHALKIPFVDYARGDGVSIGPGGEREWCAAHLLDPVPGWVSGYRGLWGLYARDPIAGEDAPAGPMYNRDGTVRRSWHDPTGWAGLDKVPPPDRALVRAADRRRRAEERCRRLREEVGRKSAEVAGLGVEIEALRRQPHMRKQLVEHEGRLEAASRELARMRAQLASETVLIEALRASEERIRSGEKGDPRAHIRRAAEPASDGNLRFGRLAEAWAAVSIALTMVGFVLLALFAREYLVFGLVGLLSLLVFIESGFRRRLVELTTSVTVGLATVSALVLLYEFFWEAVVAAVLLAAGYMLWENLRELKT</sequence>